<dbReference type="EMBL" id="JACICB010000009">
    <property type="protein sequence ID" value="MBB3706563.1"/>
    <property type="molecule type" value="Genomic_DNA"/>
</dbReference>
<proteinExistence type="predicted"/>
<evidence type="ECO:0000313" key="3">
    <source>
        <dbReference type="EMBL" id="AMS40505.1"/>
    </source>
</evidence>
<protein>
    <submittedName>
        <fullName evidence="3">Uncharacterized protein</fullName>
    </submittedName>
</protein>
<dbReference type="AlphaFoldDB" id="A0AAC8YLC9"/>
<organism evidence="3 5">
    <name type="scientific">Aminobacter aminovorans</name>
    <name type="common">Chelatobacter heintzii</name>
    <dbReference type="NCBI Taxonomy" id="83263"/>
    <lineage>
        <taxon>Bacteria</taxon>
        <taxon>Pseudomonadati</taxon>
        <taxon>Pseudomonadota</taxon>
        <taxon>Alphaproteobacteria</taxon>
        <taxon>Hyphomicrobiales</taxon>
        <taxon>Phyllobacteriaceae</taxon>
        <taxon>Aminobacter</taxon>
    </lineage>
</organism>
<feature type="region of interest" description="Disordered" evidence="2">
    <location>
        <begin position="345"/>
        <end position="368"/>
    </location>
</feature>
<evidence type="ECO:0000256" key="2">
    <source>
        <dbReference type="SAM" id="MobiDB-lite"/>
    </source>
</evidence>
<dbReference type="Proteomes" id="UP000577697">
    <property type="component" value="Unassembled WGS sequence"/>
</dbReference>
<dbReference type="Proteomes" id="UP000075755">
    <property type="component" value="Chromosome"/>
</dbReference>
<sequence>MATGNGFMDMLNGVNAGPFPPAPGLGGQPSGGLLGILSNLFRGPQNTGQFAQTPGDGPGLGPDSFPPPAHGLQAQTPRSGFARLLDTDIALPVAGALMGNQGNAANFGNAFSAAAPAIKRNKTLEYLQQNDPELARLVDMGLDVKDAFAIRLERQRAAQKPQGTSDMQEYEVAKQQGFKGTFMDYQIQMKEAGRNQVNIDTGVKLPSGFRWKDPKNQDLGVEPIPGGPGEQVPAELAARVGLADNFLSQLPQIREQVTAGAVTGPIDRALSGSGLGDGANTFRQIESGADALQRMLTGAGMPASEAAEYARRYKPTYADDAASLTQKLDQLEAELNSAKAMAMRGRGPEAAPQTGVSTTSTGATWRVK</sequence>
<evidence type="ECO:0000313" key="5">
    <source>
        <dbReference type="Proteomes" id="UP000075755"/>
    </source>
</evidence>
<dbReference type="KEGG" id="aak:AA2016_1573"/>
<reference evidence="4 6" key="2">
    <citation type="submission" date="2020-08" db="EMBL/GenBank/DDBJ databases">
        <title>Genomic Encyclopedia of Type Strains, Phase IV (KMG-IV): sequencing the most valuable type-strain genomes for metagenomic binning, comparative biology and taxonomic classification.</title>
        <authorList>
            <person name="Goeker M."/>
        </authorList>
    </citation>
    <scope>NUCLEOTIDE SEQUENCE [LARGE SCALE GENOMIC DNA]</scope>
    <source>
        <strain evidence="4 6">DSM 10368</strain>
    </source>
</reference>
<feature type="compositionally biased region" description="Polar residues" evidence="2">
    <location>
        <begin position="354"/>
        <end position="368"/>
    </location>
</feature>
<keyword evidence="1" id="KW-0175">Coiled coil</keyword>
<reference evidence="3 5" key="1">
    <citation type="submission" date="2016-03" db="EMBL/GenBank/DDBJ databases">
        <title>Complete genome of Aminobacter aminovorans KCTC 2477.</title>
        <authorList>
            <person name="Kim K.M."/>
        </authorList>
    </citation>
    <scope>NUCLEOTIDE SEQUENCE [LARGE SCALE GENOMIC DNA]</scope>
    <source>
        <strain evidence="3 5">KCTC 2477</strain>
    </source>
</reference>
<feature type="coiled-coil region" evidence="1">
    <location>
        <begin position="314"/>
        <end position="341"/>
    </location>
</feature>
<accession>A0AAC8YLC9</accession>
<keyword evidence="6" id="KW-1185">Reference proteome</keyword>
<gene>
    <name evidence="3" type="ORF">AA2016_1573</name>
    <name evidence="4" type="ORF">FHS67_002885</name>
</gene>
<name>A0AAC8YLC9_AMIAI</name>
<dbReference type="RefSeq" id="WP_067957235.1">
    <property type="nucleotide sequence ID" value="NZ_CP015005.1"/>
</dbReference>
<evidence type="ECO:0000313" key="4">
    <source>
        <dbReference type="EMBL" id="MBB3706563.1"/>
    </source>
</evidence>
<dbReference type="EMBL" id="CP015005">
    <property type="protein sequence ID" value="AMS40505.1"/>
    <property type="molecule type" value="Genomic_DNA"/>
</dbReference>
<feature type="region of interest" description="Disordered" evidence="2">
    <location>
        <begin position="44"/>
        <end position="75"/>
    </location>
</feature>
<evidence type="ECO:0000256" key="1">
    <source>
        <dbReference type="SAM" id="Coils"/>
    </source>
</evidence>
<evidence type="ECO:0000313" key="6">
    <source>
        <dbReference type="Proteomes" id="UP000577697"/>
    </source>
</evidence>